<organism evidence="1 2">
    <name type="scientific">Streptomyces wedmorensis</name>
    <dbReference type="NCBI Taxonomy" id="43759"/>
    <lineage>
        <taxon>Bacteria</taxon>
        <taxon>Bacillati</taxon>
        <taxon>Actinomycetota</taxon>
        <taxon>Actinomycetes</taxon>
        <taxon>Kitasatosporales</taxon>
        <taxon>Streptomycetaceae</taxon>
        <taxon>Streptomyces</taxon>
    </lineage>
</organism>
<dbReference type="Proteomes" id="UP001600424">
    <property type="component" value="Unassembled WGS sequence"/>
</dbReference>
<dbReference type="RefSeq" id="WP_386251318.1">
    <property type="nucleotide sequence ID" value="NZ_JBHTRV010000033.1"/>
</dbReference>
<sequence>MPRTPPSSTDRALLAAVADRGVALTYPRLERLRTAGLLPRNTRHGLGRGHGSSSEPAADLVNYLEALAPLTGQGRSAHRAVLGMFLAGVVRPSSCGSADEPYATYEKALRRAFRTEIDTADPDVNRIAALAEGALPESPLPDGPAPEEATEAGLDRAFAAAASAAAQHVTRRRGQLDRAAAAWGGLTGRTREQILREEEQSLLAAAELIAPEWQHAPEESAAPPFPADAGRPLDAGLFAAPRDTCDCRSLTTHMPTSRAGRHDILDAVCFCQLDRARAIGGAVCSMVTTLRDAALAAPDDPFPQAAMALCSRTVFRLLLRHGPQLSPQRPESIVPLTLFFLQDCRWLRSGAALLMQLALWRMPAAEDDTARVAAVFRALDDELPRPRTLRSQGGTGLLLSLDGILHSARLLGVPGPANESHPATS</sequence>
<protein>
    <submittedName>
        <fullName evidence="1">Uncharacterized protein</fullName>
    </submittedName>
</protein>
<dbReference type="EMBL" id="JBHTRV010000033">
    <property type="protein sequence ID" value="MFE5984362.1"/>
    <property type="molecule type" value="Genomic_DNA"/>
</dbReference>
<reference evidence="1 2" key="1">
    <citation type="submission" date="2024-09" db="EMBL/GenBank/DDBJ databases">
        <title>The Natural Products Discovery Center: Release of the First 8490 Sequenced Strains for Exploring Actinobacteria Biosynthetic Diversity.</title>
        <authorList>
            <person name="Kalkreuter E."/>
            <person name="Kautsar S.A."/>
            <person name="Yang D."/>
            <person name="Bader C.D."/>
            <person name="Teijaro C.N."/>
            <person name="Fluegel L."/>
            <person name="Davis C.M."/>
            <person name="Simpson J.R."/>
            <person name="Lauterbach L."/>
            <person name="Steele A.D."/>
            <person name="Gui C."/>
            <person name="Meng S."/>
            <person name="Li G."/>
            <person name="Viehrig K."/>
            <person name="Ye F."/>
            <person name="Su P."/>
            <person name="Kiefer A.F."/>
            <person name="Nichols A."/>
            <person name="Cepeda A.J."/>
            <person name="Yan W."/>
            <person name="Fan B."/>
            <person name="Jiang Y."/>
            <person name="Adhikari A."/>
            <person name="Zheng C.-J."/>
            <person name="Schuster L."/>
            <person name="Cowan T.M."/>
            <person name="Smanski M.J."/>
            <person name="Chevrette M.G."/>
            <person name="De Carvalho L.P.S."/>
            <person name="Shen B."/>
        </authorList>
    </citation>
    <scope>NUCLEOTIDE SEQUENCE [LARGE SCALE GENOMIC DNA]</scope>
    <source>
        <strain evidence="1 2">NPDC056472</strain>
    </source>
</reference>
<gene>
    <name evidence="1" type="ORF">ACFQ63_32285</name>
</gene>
<keyword evidence="2" id="KW-1185">Reference proteome</keyword>
<name>A0ABW6J357_STRWE</name>
<proteinExistence type="predicted"/>
<accession>A0ABW6J357</accession>
<comment type="caution">
    <text evidence="1">The sequence shown here is derived from an EMBL/GenBank/DDBJ whole genome shotgun (WGS) entry which is preliminary data.</text>
</comment>
<evidence type="ECO:0000313" key="1">
    <source>
        <dbReference type="EMBL" id="MFE5984362.1"/>
    </source>
</evidence>
<evidence type="ECO:0000313" key="2">
    <source>
        <dbReference type="Proteomes" id="UP001600424"/>
    </source>
</evidence>